<feature type="domain" description="SpoVT-AbrB" evidence="2">
    <location>
        <begin position="4"/>
        <end position="49"/>
    </location>
</feature>
<dbReference type="PANTHER" id="PTHR34860">
    <property type="entry name" value="REPRESSOR-LIKE PROTEIN SSO7C3"/>
    <property type="match status" value="1"/>
</dbReference>
<feature type="compositionally biased region" description="Basic and acidic residues" evidence="1">
    <location>
        <begin position="1"/>
        <end position="10"/>
    </location>
</feature>
<dbReference type="PROSITE" id="PS51740">
    <property type="entry name" value="SPOVT_ABRB"/>
    <property type="match status" value="1"/>
</dbReference>
<keyword evidence="4" id="KW-1185">Reference proteome</keyword>
<organism evidence="3 4">
    <name type="scientific">Halosimplex aquaticum</name>
    <dbReference type="NCBI Taxonomy" id="3026162"/>
    <lineage>
        <taxon>Archaea</taxon>
        <taxon>Methanobacteriati</taxon>
        <taxon>Methanobacteriota</taxon>
        <taxon>Stenosarchaea group</taxon>
        <taxon>Halobacteria</taxon>
        <taxon>Halobacteriales</taxon>
        <taxon>Haloarculaceae</taxon>
        <taxon>Halosimplex</taxon>
    </lineage>
</organism>
<dbReference type="NCBIfam" id="TIGR01439">
    <property type="entry name" value="lp_hng_hel_AbrB"/>
    <property type="match status" value="1"/>
</dbReference>
<evidence type="ECO:0000256" key="1">
    <source>
        <dbReference type="SAM" id="MobiDB-lite"/>
    </source>
</evidence>
<comment type="caution">
    <text evidence="3">The sequence shown here is derived from an EMBL/GenBank/DDBJ whole genome shotgun (WGS) entry which is preliminary data.</text>
</comment>
<dbReference type="SMART" id="SM00966">
    <property type="entry name" value="SpoVT_AbrB"/>
    <property type="match status" value="1"/>
</dbReference>
<dbReference type="RefSeq" id="WP_274325910.1">
    <property type="nucleotide sequence ID" value="NZ_CP118158.1"/>
</dbReference>
<dbReference type="GO" id="GO:0003677">
    <property type="term" value="F:DNA binding"/>
    <property type="evidence" value="ECO:0007669"/>
    <property type="project" value="UniProtKB-KW"/>
</dbReference>
<dbReference type="SUPFAM" id="SSF89447">
    <property type="entry name" value="AbrB/MazE/MraZ-like"/>
    <property type="match status" value="1"/>
</dbReference>
<feature type="region of interest" description="Disordered" evidence="1">
    <location>
        <begin position="1"/>
        <end position="22"/>
    </location>
</feature>
<dbReference type="InterPro" id="IPR037914">
    <property type="entry name" value="SpoVT-AbrB_sf"/>
</dbReference>
<dbReference type="EMBL" id="JBHTAS010000001">
    <property type="protein sequence ID" value="MFC7140352.1"/>
    <property type="molecule type" value="Genomic_DNA"/>
</dbReference>
<keyword evidence="3" id="KW-0238">DNA-binding</keyword>
<dbReference type="Gene3D" id="2.10.260.10">
    <property type="match status" value="1"/>
</dbReference>
<dbReference type="InterPro" id="IPR007159">
    <property type="entry name" value="SpoVT-AbrB_dom"/>
</dbReference>
<evidence type="ECO:0000313" key="4">
    <source>
        <dbReference type="Proteomes" id="UP001596432"/>
    </source>
</evidence>
<dbReference type="PANTHER" id="PTHR34860:SF6">
    <property type="entry name" value="REPRESSOR-LIKE PROTEIN SSO7C3"/>
    <property type="match status" value="1"/>
</dbReference>
<gene>
    <name evidence="3" type="ORF">ACFQMA_11000</name>
</gene>
<proteinExistence type="predicted"/>
<dbReference type="GeneID" id="78820640"/>
<dbReference type="InterPro" id="IPR052975">
    <property type="entry name" value="Repressor-like_regulatory"/>
</dbReference>
<accession>A0ABD5XYY6</accession>
<dbReference type="Proteomes" id="UP001596432">
    <property type="component" value="Unassembled WGS sequence"/>
</dbReference>
<reference evidence="3 4" key="1">
    <citation type="journal article" date="2019" name="Int. J. Syst. Evol. Microbiol.">
        <title>The Global Catalogue of Microorganisms (GCM) 10K type strain sequencing project: providing services to taxonomists for standard genome sequencing and annotation.</title>
        <authorList>
            <consortium name="The Broad Institute Genomics Platform"/>
            <consortium name="The Broad Institute Genome Sequencing Center for Infectious Disease"/>
            <person name="Wu L."/>
            <person name="Ma J."/>
        </authorList>
    </citation>
    <scope>NUCLEOTIDE SEQUENCE [LARGE SCALE GENOMIC DNA]</scope>
    <source>
        <strain evidence="3 4">XZYJT29</strain>
    </source>
</reference>
<evidence type="ECO:0000313" key="3">
    <source>
        <dbReference type="EMBL" id="MFC7140352.1"/>
    </source>
</evidence>
<name>A0ABD5XYY6_9EURY</name>
<evidence type="ECO:0000259" key="2">
    <source>
        <dbReference type="PROSITE" id="PS51740"/>
    </source>
</evidence>
<sequence length="88" mass="9736">MSSGEHRTVGERGQVTLPKDIRERLGIEGGDKVIVEEDDGRVVIEKPVTRAELAEGYRASAERARDVADEMAHVSREADDYLGDAPDW</sequence>
<dbReference type="AlphaFoldDB" id="A0ABD5XYY6"/>
<protein>
    <submittedName>
        <fullName evidence="3">AbrB/MazE/SpoVT family DNA-binding domain-containing protein</fullName>
    </submittedName>
</protein>
<dbReference type="Pfam" id="PF04014">
    <property type="entry name" value="MazE_antitoxin"/>
    <property type="match status" value="1"/>
</dbReference>